<dbReference type="GO" id="GO:0005737">
    <property type="term" value="C:cytoplasm"/>
    <property type="evidence" value="ECO:0007669"/>
    <property type="project" value="UniProtKB-SubCell"/>
</dbReference>
<evidence type="ECO:0000313" key="13">
    <source>
        <dbReference type="Proteomes" id="UP000886891"/>
    </source>
</evidence>
<dbReference type="GO" id="GO:0007059">
    <property type="term" value="P:chromosome segregation"/>
    <property type="evidence" value="ECO:0007669"/>
    <property type="project" value="UniProtKB-KW"/>
</dbReference>
<dbReference type="AlphaFoldDB" id="A0A9D1NBV7"/>
<evidence type="ECO:0000256" key="2">
    <source>
        <dbReference type="ARBA" id="ARBA00022490"/>
    </source>
</evidence>
<gene>
    <name evidence="12" type="ORF">IAB14_02920</name>
</gene>
<dbReference type="Proteomes" id="UP000886891">
    <property type="component" value="Unassembled WGS sequence"/>
</dbReference>
<keyword evidence="4" id="KW-0159">Chromosome partition</keyword>
<keyword evidence="7" id="KW-0233">DNA recombination</keyword>
<name>A0A9D1NBV7_9FIRM</name>
<dbReference type="PROSITE" id="PS51900">
    <property type="entry name" value="CB"/>
    <property type="match status" value="1"/>
</dbReference>
<dbReference type="Gene3D" id="1.10.443.10">
    <property type="entry name" value="Intergrase catalytic core"/>
    <property type="match status" value="1"/>
</dbReference>
<dbReference type="InterPro" id="IPR002104">
    <property type="entry name" value="Integrase_catalytic"/>
</dbReference>
<sequence>MAKTYYEEFNIANAQKLEALLTELPEFTEEFFVGIAMRTSVLTRINYATDLRIFFDYLIRRVRKFKDVSAVSDFTLSHLNQVQKRDIEAFLVALEAYDFNGKILKNTEKGKARKLSSVRSMFKYFYNNEELDENVASKVSMPKLHDKEIIRLDDEEVVRLLDNTEREEKFDTKHQNTYNLNTRDRDIALITLLVGTGIRVSECVGLNIDDIDLEKNAFVVTRKGGNRSVLYFSDEVNDALSIYLPTRAARLKKAGIDDEPALFLSLQNRRITVRAVENVVKKMTRTVNPLKSVSPHKLRSTYGTALYRQTKDIYVVAEVLGHRDVNTTKKHYAAISEDIKRSAAKQVVLREEKD</sequence>
<dbReference type="Gene3D" id="1.10.150.130">
    <property type="match status" value="1"/>
</dbReference>
<keyword evidence="8" id="KW-0131">Cell cycle</keyword>
<proteinExistence type="predicted"/>
<reference evidence="12" key="2">
    <citation type="journal article" date="2021" name="PeerJ">
        <title>Extensive microbial diversity within the chicken gut microbiome revealed by metagenomics and culture.</title>
        <authorList>
            <person name="Gilroy R."/>
            <person name="Ravi A."/>
            <person name="Getino M."/>
            <person name="Pursley I."/>
            <person name="Horton D.L."/>
            <person name="Alikhan N.F."/>
            <person name="Baker D."/>
            <person name="Gharbi K."/>
            <person name="Hall N."/>
            <person name="Watson M."/>
            <person name="Adriaenssens E.M."/>
            <person name="Foster-Nyarko E."/>
            <person name="Jarju S."/>
            <person name="Secka A."/>
            <person name="Antonio M."/>
            <person name="Oren A."/>
            <person name="Chaudhuri R.R."/>
            <person name="La Ragione R."/>
            <person name="Hildebrand F."/>
            <person name="Pallen M.J."/>
        </authorList>
    </citation>
    <scope>NUCLEOTIDE SEQUENCE</scope>
    <source>
        <strain evidence="12">23406</strain>
    </source>
</reference>
<dbReference type="PANTHER" id="PTHR30349">
    <property type="entry name" value="PHAGE INTEGRASE-RELATED"/>
    <property type="match status" value="1"/>
</dbReference>
<accession>A0A9D1NBV7</accession>
<evidence type="ECO:0000256" key="6">
    <source>
        <dbReference type="ARBA" id="ARBA00023125"/>
    </source>
</evidence>
<keyword evidence="5" id="KW-0229">DNA integration</keyword>
<keyword evidence="2" id="KW-0963">Cytoplasm</keyword>
<reference evidence="12" key="1">
    <citation type="submission" date="2020-10" db="EMBL/GenBank/DDBJ databases">
        <authorList>
            <person name="Gilroy R."/>
        </authorList>
    </citation>
    <scope>NUCLEOTIDE SEQUENCE</scope>
    <source>
        <strain evidence="12">23406</strain>
    </source>
</reference>
<keyword evidence="3" id="KW-0132">Cell division</keyword>
<dbReference type="PANTHER" id="PTHR30349:SF77">
    <property type="entry name" value="TYROSINE RECOMBINASE XERC"/>
    <property type="match status" value="1"/>
</dbReference>
<dbReference type="GO" id="GO:0006310">
    <property type="term" value="P:DNA recombination"/>
    <property type="evidence" value="ECO:0007669"/>
    <property type="project" value="UniProtKB-KW"/>
</dbReference>
<evidence type="ECO:0000259" key="11">
    <source>
        <dbReference type="PROSITE" id="PS51900"/>
    </source>
</evidence>
<comment type="subcellular location">
    <subcellularLocation>
        <location evidence="1">Cytoplasm</location>
    </subcellularLocation>
</comment>
<dbReference type="InterPro" id="IPR044068">
    <property type="entry name" value="CB"/>
</dbReference>
<dbReference type="InterPro" id="IPR013762">
    <property type="entry name" value="Integrase-like_cat_sf"/>
</dbReference>
<dbReference type="PROSITE" id="PS51898">
    <property type="entry name" value="TYR_RECOMBINASE"/>
    <property type="match status" value="1"/>
</dbReference>
<dbReference type="GO" id="GO:0003677">
    <property type="term" value="F:DNA binding"/>
    <property type="evidence" value="ECO:0007669"/>
    <property type="project" value="UniProtKB-UniRule"/>
</dbReference>
<protein>
    <submittedName>
        <fullName evidence="12">Tyrosine-type recombinase/integrase</fullName>
    </submittedName>
</protein>
<evidence type="ECO:0000256" key="7">
    <source>
        <dbReference type="ARBA" id="ARBA00023172"/>
    </source>
</evidence>
<dbReference type="InterPro" id="IPR010998">
    <property type="entry name" value="Integrase_recombinase_N"/>
</dbReference>
<dbReference type="Pfam" id="PF00589">
    <property type="entry name" value="Phage_integrase"/>
    <property type="match status" value="1"/>
</dbReference>
<evidence type="ECO:0000256" key="4">
    <source>
        <dbReference type="ARBA" id="ARBA00022829"/>
    </source>
</evidence>
<dbReference type="SUPFAM" id="SSF56349">
    <property type="entry name" value="DNA breaking-rejoining enzymes"/>
    <property type="match status" value="1"/>
</dbReference>
<dbReference type="EMBL" id="DVOH01000022">
    <property type="protein sequence ID" value="HIV00051.1"/>
    <property type="molecule type" value="Genomic_DNA"/>
</dbReference>
<dbReference type="GO" id="GO:0015074">
    <property type="term" value="P:DNA integration"/>
    <property type="evidence" value="ECO:0007669"/>
    <property type="project" value="UniProtKB-KW"/>
</dbReference>
<evidence type="ECO:0000256" key="1">
    <source>
        <dbReference type="ARBA" id="ARBA00004496"/>
    </source>
</evidence>
<comment type="caution">
    <text evidence="12">The sequence shown here is derived from an EMBL/GenBank/DDBJ whole genome shotgun (WGS) entry which is preliminary data.</text>
</comment>
<evidence type="ECO:0000256" key="8">
    <source>
        <dbReference type="ARBA" id="ARBA00023306"/>
    </source>
</evidence>
<dbReference type="InterPro" id="IPR050090">
    <property type="entry name" value="Tyrosine_recombinase_XerCD"/>
</dbReference>
<feature type="domain" description="Core-binding (CB)" evidence="11">
    <location>
        <begin position="22"/>
        <end position="126"/>
    </location>
</feature>
<keyword evidence="6 9" id="KW-0238">DNA-binding</keyword>
<evidence type="ECO:0000313" key="12">
    <source>
        <dbReference type="EMBL" id="HIV00051.1"/>
    </source>
</evidence>
<evidence type="ECO:0000259" key="10">
    <source>
        <dbReference type="PROSITE" id="PS51898"/>
    </source>
</evidence>
<organism evidence="12 13">
    <name type="scientific">Candidatus Stercoripulliclostridium merdipullorum</name>
    <dbReference type="NCBI Taxonomy" id="2840952"/>
    <lineage>
        <taxon>Bacteria</taxon>
        <taxon>Bacillati</taxon>
        <taxon>Bacillota</taxon>
        <taxon>Clostridia</taxon>
        <taxon>Eubacteriales</taxon>
        <taxon>Candidatus Stercoripulliclostridium</taxon>
    </lineage>
</organism>
<feature type="domain" description="Tyr recombinase" evidence="10">
    <location>
        <begin position="147"/>
        <end position="345"/>
    </location>
</feature>
<evidence type="ECO:0000256" key="9">
    <source>
        <dbReference type="PROSITE-ProRule" id="PRU01248"/>
    </source>
</evidence>
<evidence type="ECO:0000256" key="3">
    <source>
        <dbReference type="ARBA" id="ARBA00022618"/>
    </source>
</evidence>
<dbReference type="InterPro" id="IPR011010">
    <property type="entry name" value="DNA_brk_join_enz"/>
</dbReference>
<evidence type="ECO:0000256" key="5">
    <source>
        <dbReference type="ARBA" id="ARBA00022908"/>
    </source>
</evidence>
<dbReference type="GO" id="GO:0051301">
    <property type="term" value="P:cell division"/>
    <property type="evidence" value="ECO:0007669"/>
    <property type="project" value="UniProtKB-KW"/>
</dbReference>